<proteinExistence type="predicted"/>
<reference evidence="2" key="1">
    <citation type="submission" date="2016-12" db="EMBL/GenBank/DDBJ databases">
        <title>Complete Genome Sequence of Beggiatoa leptomitiformis D-401.</title>
        <authorList>
            <person name="Fomenkov A."/>
            <person name="Vincze T."/>
            <person name="Grabovich M."/>
            <person name="Anton B.P."/>
            <person name="Dubinina G."/>
            <person name="Orlova M."/>
            <person name="Belousova E."/>
            <person name="Roberts R.J."/>
        </authorList>
    </citation>
    <scope>NUCLEOTIDE SEQUENCE [LARGE SCALE GENOMIC DNA]</scope>
    <source>
        <strain evidence="2">D-401</strain>
    </source>
</reference>
<evidence type="ECO:0000313" key="1">
    <source>
        <dbReference type="EMBL" id="AUI67976.1"/>
    </source>
</evidence>
<sequence length="99" mass="10462">MNSDPYTTIDQDGWIYSHHDGNTTHVADIHNGNVTNTHNDLLGHAGTDGNVYDAHNHVIGCVDTQGQVFDSAGHHVSDTTLGSAGAAAYLLCVYNGNVS</sequence>
<dbReference type="AlphaFoldDB" id="A0A2N9YC04"/>
<dbReference type="Proteomes" id="UP000234271">
    <property type="component" value="Chromosome"/>
</dbReference>
<protein>
    <submittedName>
        <fullName evidence="1">Uncharacterized protein</fullName>
    </submittedName>
</protein>
<keyword evidence="2" id="KW-1185">Reference proteome</keyword>
<gene>
    <name evidence="1" type="ORF">BLE401_04175</name>
</gene>
<dbReference type="EMBL" id="CP018889">
    <property type="protein sequence ID" value="AUI67976.1"/>
    <property type="molecule type" value="Genomic_DNA"/>
</dbReference>
<evidence type="ECO:0000313" key="2">
    <source>
        <dbReference type="Proteomes" id="UP000234271"/>
    </source>
</evidence>
<accession>A0A2N9YC04</accession>
<name>A0A2N9YC04_9GAMM</name>
<dbReference type="KEGG" id="blep:AL038_01860"/>
<dbReference type="OrthoDB" id="5625612at2"/>
<dbReference type="RefSeq" id="WP_062148180.1">
    <property type="nucleotide sequence ID" value="NZ_CP012373.2"/>
</dbReference>
<organism evidence="1 2">
    <name type="scientific">Beggiatoa leptomitoformis</name>
    <dbReference type="NCBI Taxonomy" id="288004"/>
    <lineage>
        <taxon>Bacteria</taxon>
        <taxon>Pseudomonadati</taxon>
        <taxon>Pseudomonadota</taxon>
        <taxon>Gammaproteobacteria</taxon>
        <taxon>Thiotrichales</taxon>
        <taxon>Thiotrichaceae</taxon>
        <taxon>Beggiatoa</taxon>
    </lineage>
</organism>